<evidence type="ECO:0000313" key="1">
    <source>
        <dbReference type="EMBL" id="ARB05905.1"/>
    </source>
</evidence>
<organism evidence="1 2">
    <name type="scientific">Yersinia phage fHe-Yen9-01</name>
    <dbReference type="NCBI Taxonomy" id="1965363"/>
    <lineage>
        <taxon>Viruses</taxon>
        <taxon>Duplodnaviria</taxon>
        <taxon>Heunggongvirae</taxon>
        <taxon>Uroviricota</taxon>
        <taxon>Caudoviricetes</taxon>
        <taxon>Pantevenvirales</taxon>
        <taxon>Straboviridae</taxon>
        <taxon>Tevenvirinae</taxon>
        <taxon>Tegunavirus</taxon>
        <taxon>Tegunavirus fheyen901</taxon>
    </lineage>
</organism>
<protein>
    <submittedName>
        <fullName evidence="1">Uncharacterized protein</fullName>
    </submittedName>
</protein>
<proteinExistence type="predicted"/>
<evidence type="ECO:0000313" key="2">
    <source>
        <dbReference type="Proteomes" id="UP000222840"/>
    </source>
</evidence>
<sequence length="41" mass="4702">MSACGEKDFAEAYADGHSESFIGFKYPDWHNQIVIEEHLND</sequence>
<accession>A0A1V0DXN4</accession>
<reference evidence="1 2" key="1">
    <citation type="submission" date="2017-02" db="EMBL/GenBank/DDBJ databases">
        <title>Characterization and complete genome sequence of Yersinia bacteriophage, fHe-Yen9-01.</title>
        <authorList>
            <person name="Jun J.W."/>
            <person name="Wicklund A."/>
            <person name="Skurnik M."/>
        </authorList>
    </citation>
    <scope>NUCLEOTIDE SEQUENCE [LARGE SCALE GENOMIC DNA]</scope>
</reference>
<gene>
    <name evidence="1" type="ORF">fHeYen901_132</name>
</gene>
<dbReference type="Proteomes" id="UP000222840">
    <property type="component" value="Segment"/>
</dbReference>
<keyword evidence="2" id="KW-1185">Reference proteome</keyword>
<dbReference type="EMBL" id="KY593455">
    <property type="protein sequence ID" value="ARB05905.1"/>
    <property type="molecule type" value="Genomic_DNA"/>
</dbReference>
<name>A0A1V0DXN4_9CAUD</name>